<dbReference type="EMBL" id="UYSL01025156">
    <property type="protein sequence ID" value="VDL84191.1"/>
    <property type="molecule type" value="Genomic_DNA"/>
</dbReference>
<evidence type="ECO:0000313" key="1">
    <source>
        <dbReference type="EMBL" id="VDL84191.1"/>
    </source>
</evidence>
<dbReference type="AlphaFoldDB" id="A0A0N4YT81"/>
<name>A0A0N4YT81_NIPBR</name>
<keyword evidence="2" id="KW-1185">Reference proteome</keyword>
<protein>
    <submittedName>
        <fullName evidence="3">CACTA en-spm transposon protein</fullName>
    </submittedName>
</protein>
<sequence>MTVSIGDDDHQATVGHGRGKWANDLVDETRKAMNSITEVEEKQIERRDSGYIPGPAVMSTAVIARSSSAPRLQTYKAEDDISVGDSTESNLRGLHEEVERLKSLGISDRNLF</sequence>
<reference evidence="3" key="1">
    <citation type="submission" date="2017-02" db="UniProtKB">
        <authorList>
            <consortium name="WormBaseParasite"/>
        </authorList>
    </citation>
    <scope>IDENTIFICATION</scope>
</reference>
<organism evidence="3">
    <name type="scientific">Nippostrongylus brasiliensis</name>
    <name type="common">Rat hookworm</name>
    <dbReference type="NCBI Taxonomy" id="27835"/>
    <lineage>
        <taxon>Eukaryota</taxon>
        <taxon>Metazoa</taxon>
        <taxon>Ecdysozoa</taxon>
        <taxon>Nematoda</taxon>
        <taxon>Chromadorea</taxon>
        <taxon>Rhabditida</taxon>
        <taxon>Rhabditina</taxon>
        <taxon>Rhabditomorpha</taxon>
        <taxon>Strongyloidea</taxon>
        <taxon>Heligmosomidae</taxon>
        <taxon>Nippostrongylus</taxon>
    </lineage>
</organism>
<dbReference type="WBParaSite" id="NBR_0002045301-mRNA-1">
    <property type="protein sequence ID" value="NBR_0002045301-mRNA-1"/>
    <property type="gene ID" value="NBR_0002045301"/>
</dbReference>
<evidence type="ECO:0000313" key="2">
    <source>
        <dbReference type="Proteomes" id="UP000271162"/>
    </source>
</evidence>
<evidence type="ECO:0000313" key="3">
    <source>
        <dbReference type="WBParaSite" id="NBR_0002045301-mRNA-1"/>
    </source>
</evidence>
<dbReference type="STRING" id="27835.A0A0N4YT81"/>
<gene>
    <name evidence="1" type="ORF">NBR_LOCUS20454</name>
</gene>
<proteinExistence type="predicted"/>
<reference evidence="1 2" key="2">
    <citation type="submission" date="2018-11" db="EMBL/GenBank/DDBJ databases">
        <authorList>
            <consortium name="Pathogen Informatics"/>
        </authorList>
    </citation>
    <scope>NUCLEOTIDE SEQUENCE [LARGE SCALE GENOMIC DNA]</scope>
</reference>
<accession>A0A0N4YT81</accession>
<dbReference type="Proteomes" id="UP000271162">
    <property type="component" value="Unassembled WGS sequence"/>
</dbReference>